<dbReference type="KEGG" id="anf:AQPE_4916"/>
<name>A0A5K7SGG2_9BACT</name>
<sequence length="184" mass="21219">MNIRKSLRSLHRDFGYLVVGITFIYTVSGIAMNHRQDWNPHYSLITEGVTVPATDQMEYSKTEISSLLAKFTNRLVYKKHFITKDATIKIFVEEGTVIYTPLEGTAELELLKKRPFWFQINRIHLAQTDRLWIWISDAMAAFLLFVAISGLFLLKGKYGIKGRGLWLTSIGIVIPLVIIFFYLN</sequence>
<keyword evidence="1" id="KW-0812">Transmembrane</keyword>
<proteinExistence type="predicted"/>
<accession>A0A5K7SGG2</accession>
<dbReference type="RefSeq" id="WP_318348828.1">
    <property type="nucleotide sequence ID" value="NZ_AP018694.1"/>
</dbReference>
<gene>
    <name evidence="2" type="ORF">AQPE_4916</name>
</gene>
<dbReference type="Proteomes" id="UP001193389">
    <property type="component" value="Chromosome"/>
</dbReference>
<dbReference type="AlphaFoldDB" id="A0A5K7SGG2"/>
<protein>
    <submittedName>
        <fullName evidence="2">Uncharacterized protein</fullName>
    </submittedName>
</protein>
<dbReference type="PANTHER" id="PTHR40115:SF1">
    <property type="entry name" value="INNER MEMBRANE PROTEIN WITH PEPSY TM HELIX"/>
    <property type="match status" value="1"/>
</dbReference>
<keyword evidence="3" id="KW-1185">Reference proteome</keyword>
<reference evidence="2" key="1">
    <citation type="journal article" date="2020" name="Int. J. Syst. Evol. Microbiol.">
        <title>Aquipluma nitroreducens gen. nov. sp. nov., a novel facultatively anaerobic bacterium isolated from a freshwater lake.</title>
        <authorList>
            <person name="Watanabe M."/>
            <person name="Kojima H."/>
            <person name="Fukui M."/>
        </authorList>
    </citation>
    <scope>NUCLEOTIDE SEQUENCE</scope>
    <source>
        <strain evidence="2">MeG22</strain>
    </source>
</reference>
<evidence type="ECO:0000313" key="3">
    <source>
        <dbReference type="Proteomes" id="UP001193389"/>
    </source>
</evidence>
<dbReference type="EMBL" id="AP018694">
    <property type="protein sequence ID" value="BBE20722.1"/>
    <property type="molecule type" value="Genomic_DNA"/>
</dbReference>
<feature type="transmembrane region" description="Helical" evidence="1">
    <location>
        <begin position="14"/>
        <end position="32"/>
    </location>
</feature>
<keyword evidence="1" id="KW-0472">Membrane</keyword>
<feature type="transmembrane region" description="Helical" evidence="1">
    <location>
        <begin position="131"/>
        <end position="153"/>
    </location>
</feature>
<organism evidence="2 3">
    <name type="scientific">Aquipluma nitroreducens</name>
    <dbReference type="NCBI Taxonomy" id="2010828"/>
    <lineage>
        <taxon>Bacteria</taxon>
        <taxon>Pseudomonadati</taxon>
        <taxon>Bacteroidota</taxon>
        <taxon>Bacteroidia</taxon>
        <taxon>Marinilabiliales</taxon>
        <taxon>Prolixibacteraceae</taxon>
        <taxon>Aquipluma</taxon>
    </lineage>
</organism>
<keyword evidence="1" id="KW-1133">Transmembrane helix</keyword>
<dbReference type="Pfam" id="PF16357">
    <property type="entry name" value="PepSY_TM_like_2"/>
    <property type="match status" value="1"/>
</dbReference>
<feature type="transmembrane region" description="Helical" evidence="1">
    <location>
        <begin position="165"/>
        <end position="183"/>
    </location>
</feature>
<evidence type="ECO:0000256" key="1">
    <source>
        <dbReference type="SAM" id="Phobius"/>
    </source>
</evidence>
<dbReference type="InterPro" id="IPR032307">
    <property type="entry name" value="PepSY_TM-like_2"/>
</dbReference>
<dbReference type="PANTHER" id="PTHR40115">
    <property type="entry name" value="INNER MEMBRANE PROTEIN WITH PEPSY TM HELIX"/>
    <property type="match status" value="1"/>
</dbReference>
<evidence type="ECO:0000313" key="2">
    <source>
        <dbReference type="EMBL" id="BBE20722.1"/>
    </source>
</evidence>